<dbReference type="RefSeq" id="WP_251260704.1">
    <property type="nucleotide sequence ID" value="NZ_JAMQGP010000002.1"/>
</dbReference>
<dbReference type="GO" id="GO:0008033">
    <property type="term" value="P:tRNA processing"/>
    <property type="evidence" value="ECO:0007669"/>
    <property type="project" value="UniProtKB-KW"/>
</dbReference>
<dbReference type="EMBL" id="JAMQGP010000002">
    <property type="protein sequence ID" value="MCM2679357.1"/>
    <property type="molecule type" value="Genomic_DNA"/>
</dbReference>
<feature type="domain" description="DTW" evidence="6">
    <location>
        <begin position="5"/>
        <end position="197"/>
    </location>
</feature>
<reference evidence="7 8" key="1">
    <citation type="journal article" date="2013" name="Antonie Van Leeuwenhoek">
        <title>Echinimonas agarilytica gen. nov., sp. nov., a new gammaproteobacterium isolated from the sea urchin Strongylocentrotus intermedius.</title>
        <authorList>
            <person name="Nedashkovskaya O.I."/>
            <person name="Stenkova A.M."/>
            <person name="Zhukova N.V."/>
            <person name="Van Trappen S."/>
            <person name="Lee J.S."/>
            <person name="Kim S.B."/>
        </authorList>
    </citation>
    <scope>NUCLEOTIDE SEQUENCE [LARGE SCALE GENOMIC DNA]</scope>
    <source>
        <strain evidence="7 8">KMM 6351</strain>
    </source>
</reference>
<proteinExistence type="inferred from homology"/>
<gene>
    <name evidence="7" type="ORF">NAF29_06695</name>
</gene>
<evidence type="ECO:0000256" key="5">
    <source>
        <dbReference type="ARBA" id="ARBA00034489"/>
    </source>
</evidence>
<dbReference type="Pfam" id="PF03942">
    <property type="entry name" value="DTW"/>
    <property type="match status" value="1"/>
</dbReference>
<evidence type="ECO:0000313" key="8">
    <source>
        <dbReference type="Proteomes" id="UP001165393"/>
    </source>
</evidence>
<dbReference type="AlphaFoldDB" id="A0AA42B703"/>
<dbReference type="GO" id="GO:0016432">
    <property type="term" value="F:tRNA-uridine aminocarboxypropyltransferase activity"/>
    <property type="evidence" value="ECO:0007669"/>
    <property type="project" value="UniProtKB-EC"/>
</dbReference>
<comment type="similarity">
    <text evidence="5">Belongs to the TDD superfamily. DTWD2 family.</text>
</comment>
<name>A0AA42B703_9GAMM</name>
<keyword evidence="8" id="KW-1185">Reference proteome</keyword>
<evidence type="ECO:0000259" key="6">
    <source>
        <dbReference type="SMART" id="SM01144"/>
    </source>
</evidence>
<evidence type="ECO:0000256" key="4">
    <source>
        <dbReference type="ARBA" id="ARBA00022694"/>
    </source>
</evidence>
<dbReference type="InterPro" id="IPR039262">
    <property type="entry name" value="DTWD2/TAPT"/>
</dbReference>
<evidence type="ECO:0000256" key="1">
    <source>
        <dbReference type="ARBA" id="ARBA00012386"/>
    </source>
</evidence>
<dbReference type="Proteomes" id="UP001165393">
    <property type="component" value="Unassembled WGS sequence"/>
</dbReference>
<keyword evidence="2" id="KW-0808">Transferase</keyword>
<sequence length="198" mass="22294">MKLNKRLNCSQCLRPQTLCHCHLIERISSDLPIVILQHPDEQNHPFNTARIVRDSIIQSTLLTGTQWSLSEGALSEAMPKRAWPFLLYTGEPIVSVSGIKSEINEHGGTPVAIILDGTWRNTREILLSSPQLQSVPRVALLLPKTSTYAIRKSNVQGGLATIEAAYHLLTQWHENEQYQGLLTPFEYMVAQQRQFVPS</sequence>
<keyword evidence="4" id="KW-0819">tRNA processing</keyword>
<protein>
    <recommendedName>
        <fullName evidence="1">tRNA-uridine aminocarboxypropyltransferase</fullName>
        <ecNumber evidence="1">2.5.1.25</ecNumber>
    </recommendedName>
</protein>
<dbReference type="PANTHER" id="PTHR21392:SF0">
    <property type="entry name" value="TRNA-URIDINE AMINOCARBOXYPROPYLTRANSFERASE 2"/>
    <property type="match status" value="1"/>
</dbReference>
<organism evidence="7 8">
    <name type="scientific">Echinimonas agarilytica</name>
    <dbReference type="NCBI Taxonomy" id="1215918"/>
    <lineage>
        <taxon>Bacteria</taxon>
        <taxon>Pseudomonadati</taxon>
        <taxon>Pseudomonadota</taxon>
        <taxon>Gammaproteobacteria</taxon>
        <taxon>Alteromonadales</taxon>
        <taxon>Echinimonadaceae</taxon>
        <taxon>Echinimonas</taxon>
    </lineage>
</organism>
<evidence type="ECO:0000256" key="2">
    <source>
        <dbReference type="ARBA" id="ARBA00022679"/>
    </source>
</evidence>
<dbReference type="SMART" id="SM01144">
    <property type="entry name" value="DTW"/>
    <property type="match status" value="1"/>
</dbReference>
<keyword evidence="3" id="KW-0949">S-adenosyl-L-methionine</keyword>
<evidence type="ECO:0000313" key="7">
    <source>
        <dbReference type="EMBL" id="MCM2679357.1"/>
    </source>
</evidence>
<comment type="caution">
    <text evidence="7">The sequence shown here is derived from an EMBL/GenBank/DDBJ whole genome shotgun (WGS) entry which is preliminary data.</text>
</comment>
<dbReference type="PANTHER" id="PTHR21392">
    <property type="entry name" value="TRNA-URIDINE AMINOCARBOXYPROPYLTRANSFERASE 2"/>
    <property type="match status" value="1"/>
</dbReference>
<dbReference type="EC" id="2.5.1.25" evidence="1"/>
<evidence type="ECO:0000256" key="3">
    <source>
        <dbReference type="ARBA" id="ARBA00022691"/>
    </source>
</evidence>
<dbReference type="InterPro" id="IPR005636">
    <property type="entry name" value="DTW"/>
</dbReference>
<accession>A0AA42B703</accession>